<dbReference type="GO" id="GO:0005829">
    <property type="term" value="C:cytosol"/>
    <property type="evidence" value="ECO:0007669"/>
    <property type="project" value="TreeGrafter"/>
</dbReference>
<proteinExistence type="inferred from homology"/>
<dbReference type="OrthoDB" id="1733656at2759"/>
<dbReference type="GO" id="GO:0004045">
    <property type="term" value="F:peptidyl-tRNA hydrolase activity"/>
    <property type="evidence" value="ECO:0007669"/>
    <property type="project" value="UniProtKB-EC"/>
</dbReference>
<evidence type="ECO:0000256" key="1">
    <source>
        <dbReference type="ARBA" id="ARBA00013260"/>
    </source>
</evidence>
<dbReference type="EC" id="3.1.1.29" evidence="1"/>
<dbReference type="Proteomes" id="UP000002630">
    <property type="component" value="Unassembled WGS sequence"/>
</dbReference>
<name>D7FWG6_ECTSI</name>
<comment type="similarity">
    <text evidence="3">Belongs to the PTH2 family.</text>
</comment>
<dbReference type="eggNOG" id="KOG3282">
    <property type="taxonomic scope" value="Eukaryota"/>
</dbReference>
<dbReference type="AlphaFoldDB" id="D7FWG6"/>
<evidence type="ECO:0000256" key="2">
    <source>
        <dbReference type="ARBA" id="ARBA00022801"/>
    </source>
</evidence>
<dbReference type="PANTHER" id="PTHR12649">
    <property type="entry name" value="PEPTIDYL-TRNA HYDROLASE 2"/>
    <property type="match status" value="1"/>
</dbReference>
<dbReference type="Pfam" id="PF01981">
    <property type="entry name" value="PTH2"/>
    <property type="match status" value="1"/>
</dbReference>
<evidence type="ECO:0000256" key="4">
    <source>
        <dbReference type="ARBA" id="ARBA00048707"/>
    </source>
</evidence>
<evidence type="ECO:0000313" key="5">
    <source>
        <dbReference type="EMBL" id="CBJ32054.1"/>
    </source>
</evidence>
<sequence length="69" mass="7303">MGQAKICVKCPTETELYDIQAKAQSAGLVNYLVMDAGHTQIAAGSRTVLALGPAPVWAFEGISSHLKLM</sequence>
<evidence type="ECO:0000313" key="6">
    <source>
        <dbReference type="Proteomes" id="UP000002630"/>
    </source>
</evidence>
<accession>D7FWG6</accession>
<dbReference type="Gene3D" id="3.40.1490.10">
    <property type="entry name" value="Bit1"/>
    <property type="match status" value="1"/>
</dbReference>
<dbReference type="InterPro" id="IPR002833">
    <property type="entry name" value="PTH2"/>
</dbReference>
<protein>
    <recommendedName>
        <fullName evidence="1">peptidyl-tRNA hydrolase</fullName>
        <ecNumber evidence="1">3.1.1.29</ecNumber>
    </recommendedName>
</protein>
<dbReference type="InterPro" id="IPR023476">
    <property type="entry name" value="Pep_tRNA_hydro_II_dom_sf"/>
</dbReference>
<gene>
    <name evidence="5" type="ORF">Esi_0305_0020</name>
</gene>
<dbReference type="EMBL" id="FN649760">
    <property type="protein sequence ID" value="CBJ32054.1"/>
    <property type="molecule type" value="Genomic_DNA"/>
</dbReference>
<dbReference type="InParanoid" id="D7FWG6"/>
<organism evidence="5 6">
    <name type="scientific">Ectocarpus siliculosus</name>
    <name type="common">Brown alga</name>
    <name type="synonym">Conferva siliculosa</name>
    <dbReference type="NCBI Taxonomy" id="2880"/>
    <lineage>
        <taxon>Eukaryota</taxon>
        <taxon>Sar</taxon>
        <taxon>Stramenopiles</taxon>
        <taxon>Ochrophyta</taxon>
        <taxon>PX clade</taxon>
        <taxon>Phaeophyceae</taxon>
        <taxon>Ectocarpales</taxon>
        <taxon>Ectocarpaceae</taxon>
        <taxon>Ectocarpus</taxon>
    </lineage>
</organism>
<evidence type="ECO:0000256" key="3">
    <source>
        <dbReference type="ARBA" id="ARBA00038050"/>
    </source>
</evidence>
<keyword evidence="6" id="KW-1185">Reference proteome</keyword>
<dbReference type="SUPFAM" id="SSF102462">
    <property type="entry name" value="Peptidyl-tRNA hydrolase II"/>
    <property type="match status" value="1"/>
</dbReference>
<dbReference type="STRING" id="2880.D7FWG6"/>
<comment type="catalytic activity">
    <reaction evidence="4">
        <text>an N-acyl-L-alpha-aminoacyl-tRNA + H2O = an N-acyl-L-amino acid + a tRNA + H(+)</text>
        <dbReference type="Rhea" id="RHEA:54448"/>
        <dbReference type="Rhea" id="RHEA-COMP:10123"/>
        <dbReference type="Rhea" id="RHEA-COMP:13883"/>
        <dbReference type="ChEBI" id="CHEBI:15377"/>
        <dbReference type="ChEBI" id="CHEBI:15378"/>
        <dbReference type="ChEBI" id="CHEBI:59874"/>
        <dbReference type="ChEBI" id="CHEBI:78442"/>
        <dbReference type="ChEBI" id="CHEBI:138191"/>
        <dbReference type="EC" id="3.1.1.29"/>
    </reaction>
</comment>
<reference evidence="5 6" key="1">
    <citation type="journal article" date="2010" name="Nature">
        <title>The Ectocarpus genome and the independent evolution of multicellularity in brown algae.</title>
        <authorList>
            <person name="Cock J.M."/>
            <person name="Sterck L."/>
            <person name="Rouze P."/>
            <person name="Scornet D."/>
            <person name="Allen A.E."/>
            <person name="Amoutzias G."/>
            <person name="Anthouard V."/>
            <person name="Artiguenave F."/>
            <person name="Aury J.M."/>
            <person name="Badger J.H."/>
            <person name="Beszteri B."/>
            <person name="Billiau K."/>
            <person name="Bonnet E."/>
            <person name="Bothwell J.H."/>
            <person name="Bowler C."/>
            <person name="Boyen C."/>
            <person name="Brownlee C."/>
            <person name="Carrano C.J."/>
            <person name="Charrier B."/>
            <person name="Cho G.Y."/>
            <person name="Coelho S.M."/>
            <person name="Collen J."/>
            <person name="Corre E."/>
            <person name="Da Silva C."/>
            <person name="Delage L."/>
            <person name="Delaroque N."/>
            <person name="Dittami S.M."/>
            <person name="Doulbeau S."/>
            <person name="Elias M."/>
            <person name="Farnham G."/>
            <person name="Gachon C.M."/>
            <person name="Gschloessl B."/>
            <person name="Heesch S."/>
            <person name="Jabbari K."/>
            <person name="Jubin C."/>
            <person name="Kawai H."/>
            <person name="Kimura K."/>
            <person name="Kloareg B."/>
            <person name="Kupper F.C."/>
            <person name="Lang D."/>
            <person name="Le Bail A."/>
            <person name="Leblanc C."/>
            <person name="Lerouge P."/>
            <person name="Lohr M."/>
            <person name="Lopez P.J."/>
            <person name="Martens C."/>
            <person name="Maumus F."/>
            <person name="Michel G."/>
            <person name="Miranda-Saavedra D."/>
            <person name="Morales J."/>
            <person name="Moreau H."/>
            <person name="Motomura T."/>
            <person name="Nagasato C."/>
            <person name="Napoli C.A."/>
            <person name="Nelson D.R."/>
            <person name="Nyvall-Collen P."/>
            <person name="Peters A.F."/>
            <person name="Pommier C."/>
            <person name="Potin P."/>
            <person name="Poulain J."/>
            <person name="Quesneville H."/>
            <person name="Read B."/>
            <person name="Rensing S.A."/>
            <person name="Ritter A."/>
            <person name="Rousvoal S."/>
            <person name="Samanta M."/>
            <person name="Samson G."/>
            <person name="Schroeder D.C."/>
            <person name="Segurens B."/>
            <person name="Strittmatter M."/>
            <person name="Tonon T."/>
            <person name="Tregear J.W."/>
            <person name="Valentin K."/>
            <person name="von Dassow P."/>
            <person name="Yamagishi T."/>
            <person name="Van de Peer Y."/>
            <person name="Wincker P."/>
        </authorList>
    </citation>
    <scope>NUCLEOTIDE SEQUENCE [LARGE SCALE GENOMIC DNA]</scope>
    <source>
        <strain evidence="6">Ec32 / CCAP1310/4</strain>
    </source>
</reference>
<keyword evidence="2" id="KW-0378">Hydrolase</keyword>
<dbReference type="PANTHER" id="PTHR12649:SF11">
    <property type="entry name" value="PEPTIDYL-TRNA HYDROLASE 2, MITOCHONDRIAL"/>
    <property type="match status" value="1"/>
</dbReference>